<dbReference type="KEGG" id="msv:Mesil_1241"/>
<sequence>MISILVPTRGRPALLRRALRSLQLQSYVQWEALVADDGEGEGVEAAQSLQDPRIRPFLNPGKGQVEARNAGLERAHGEVVALLDDDDWWEDEYHLHRVLRALRNGPALVYRGGWLVHEREGIELERYPFDFAATPQSLRQDNTLLASAVAYPRILHEQLGKFDPEMADYWDWDWYLRVVAAGYPLLRLPGRGVAVAQHGANASYGARLAERQANLDRLVRKHGLSGVVLKDHRSLLEPGQAPAIP</sequence>
<dbReference type="InterPro" id="IPR029044">
    <property type="entry name" value="Nucleotide-diphossugar_trans"/>
</dbReference>
<dbReference type="PANTHER" id="PTHR22916:SF3">
    <property type="entry name" value="UDP-GLCNAC:BETAGAL BETA-1,3-N-ACETYLGLUCOSAMINYLTRANSFERASE-LIKE PROTEIN 1"/>
    <property type="match status" value="1"/>
</dbReference>
<dbReference type="SUPFAM" id="SSF53448">
    <property type="entry name" value="Nucleotide-diphospho-sugar transferases"/>
    <property type="match status" value="1"/>
</dbReference>
<dbReference type="PANTHER" id="PTHR22916">
    <property type="entry name" value="GLYCOSYLTRANSFERASE"/>
    <property type="match status" value="1"/>
</dbReference>
<evidence type="ECO:0000313" key="3">
    <source>
        <dbReference type="Proteomes" id="UP000001916"/>
    </source>
</evidence>
<dbReference type="RefSeq" id="WP_013157711.1">
    <property type="nucleotide sequence ID" value="NC_014212.1"/>
</dbReference>
<accession>D7BDY7</accession>
<organism evidence="2 3">
    <name type="scientific">Allomeiothermus silvanus (strain ATCC 700542 / DSM 9946 / NBRC 106475 / NCIMB 13440 / VI-R2)</name>
    <name type="common">Thermus silvanus</name>
    <dbReference type="NCBI Taxonomy" id="526227"/>
    <lineage>
        <taxon>Bacteria</taxon>
        <taxon>Thermotogati</taxon>
        <taxon>Deinococcota</taxon>
        <taxon>Deinococci</taxon>
        <taxon>Thermales</taxon>
        <taxon>Thermaceae</taxon>
        <taxon>Allomeiothermus</taxon>
    </lineage>
</organism>
<protein>
    <submittedName>
        <fullName evidence="2">Glycosyl transferase family 2</fullName>
    </submittedName>
</protein>
<dbReference type="EMBL" id="CP002042">
    <property type="protein sequence ID" value="ADH63138.1"/>
    <property type="molecule type" value="Genomic_DNA"/>
</dbReference>
<evidence type="ECO:0000259" key="1">
    <source>
        <dbReference type="Pfam" id="PF00535"/>
    </source>
</evidence>
<dbReference type="Proteomes" id="UP000001916">
    <property type="component" value="Chromosome"/>
</dbReference>
<dbReference type="HOGENOM" id="CLU_1124110_0_0_0"/>
<dbReference type="STRING" id="526227.Mesil_1241"/>
<feature type="domain" description="Glycosyltransferase 2-like" evidence="1">
    <location>
        <begin position="3"/>
        <end position="128"/>
    </location>
</feature>
<dbReference type="InterPro" id="IPR001173">
    <property type="entry name" value="Glyco_trans_2-like"/>
</dbReference>
<keyword evidence="3" id="KW-1185">Reference proteome</keyword>
<dbReference type="GO" id="GO:0016758">
    <property type="term" value="F:hexosyltransferase activity"/>
    <property type="evidence" value="ECO:0007669"/>
    <property type="project" value="UniProtKB-ARBA"/>
</dbReference>
<evidence type="ECO:0000313" key="2">
    <source>
        <dbReference type="EMBL" id="ADH63138.1"/>
    </source>
</evidence>
<dbReference type="CAZy" id="GT2">
    <property type="family name" value="Glycosyltransferase Family 2"/>
</dbReference>
<dbReference type="Gene3D" id="3.90.550.10">
    <property type="entry name" value="Spore Coat Polysaccharide Biosynthesis Protein SpsA, Chain A"/>
    <property type="match status" value="1"/>
</dbReference>
<reference evidence="2 3" key="1">
    <citation type="journal article" date="2010" name="Stand. Genomic Sci.">
        <title>Complete genome sequence of Meiothermus silvanus type strain (VI-R2).</title>
        <authorList>
            <person name="Sikorski J."/>
            <person name="Tindall B.J."/>
            <person name="Lowry S."/>
            <person name="Lucas S."/>
            <person name="Nolan M."/>
            <person name="Copeland A."/>
            <person name="Glavina Del Rio T."/>
            <person name="Tice H."/>
            <person name="Cheng J.F."/>
            <person name="Han C."/>
            <person name="Pitluck S."/>
            <person name="Liolios K."/>
            <person name="Ivanova N."/>
            <person name="Mavromatis K."/>
            <person name="Mikhailova N."/>
            <person name="Pati A."/>
            <person name="Goodwin L."/>
            <person name="Chen A."/>
            <person name="Palaniappan K."/>
            <person name="Land M."/>
            <person name="Hauser L."/>
            <person name="Chang Y.J."/>
            <person name="Jeffries C.D."/>
            <person name="Rohde M."/>
            <person name="Goker M."/>
            <person name="Woyke T."/>
            <person name="Bristow J."/>
            <person name="Eisen J.A."/>
            <person name="Markowitz V."/>
            <person name="Hugenholtz P."/>
            <person name="Kyrpides N.C."/>
            <person name="Klenk H.P."/>
            <person name="Lapidus A."/>
        </authorList>
    </citation>
    <scope>NUCLEOTIDE SEQUENCE [LARGE SCALE GENOMIC DNA]</scope>
    <source>
        <strain evidence="3">ATCC 700542 / DSM 9946 / VI-R2</strain>
    </source>
</reference>
<name>D7BDY7_ALLS1</name>
<dbReference type="Pfam" id="PF00535">
    <property type="entry name" value="Glycos_transf_2"/>
    <property type="match status" value="1"/>
</dbReference>
<proteinExistence type="predicted"/>
<dbReference type="eggNOG" id="COG1216">
    <property type="taxonomic scope" value="Bacteria"/>
</dbReference>
<dbReference type="CDD" id="cd00761">
    <property type="entry name" value="Glyco_tranf_GTA_type"/>
    <property type="match status" value="1"/>
</dbReference>
<keyword evidence="2" id="KW-0808">Transferase</keyword>
<dbReference type="OrthoDB" id="396512at2"/>
<dbReference type="AlphaFoldDB" id="D7BDY7"/>
<gene>
    <name evidence="2" type="ordered locus">Mesil_1241</name>
</gene>